<protein>
    <recommendedName>
        <fullName evidence="4">Glycosyltransferase RgtA/B/C/D-like domain-containing protein</fullName>
    </recommendedName>
</protein>
<feature type="transmembrane region" description="Helical" evidence="1">
    <location>
        <begin position="162"/>
        <end position="189"/>
    </location>
</feature>
<sequence>MGNVGGLVVWAAVLAGIVVRVALWWQDRAFWRDELALVQSLDAYPLRKLLGGPLADTQSAPPGWLLLERLVSLGLGTGERAYRLIPLLLGCGTLVLVALLARRFVRHTWTAAIPVLALATLPQLVFYSAQAKQYTTDTFLVTAMLLVAVGLIRGGPSRRLEIGWYALLAVGPWLSHGFMLAAPLVALWVGIFQWWRGVRSFLGVLVRLAGPGLSLLLAALWARHLTSLSPAFESYWAPFMRTGDSGFLSWNHFVWEDFAIRELGFARSGALALLALPVLGVVVAFARRWSRSTAVLLVLPLVAAYLFAFAGMYPFGRRLVLFCVPGLLVALAVLVDAVIGVVSRARGRWVGQAAGLVGVVGLGLCAWTTPARLDLNLRYQYGADDYRIALQFVESRWKQGDVLVMGNGDRVAFRVYGVRLGLPEERAYRVRPVPEGTRRVGCPLPAEITSAGRIWLVTGDAVPIFPDERSRHSAISPFLDRYRRVYFADKGHVSIQVLLPGPADGVAPPPAGCLSFAPVGPAGAPGLAPALPVE</sequence>
<keyword evidence="1" id="KW-0472">Membrane</keyword>
<accession>A0A927RKR4</accession>
<evidence type="ECO:0008006" key="4">
    <source>
        <dbReference type="Google" id="ProtNLM"/>
    </source>
</evidence>
<feature type="transmembrane region" description="Helical" evidence="1">
    <location>
        <begin position="319"/>
        <end position="342"/>
    </location>
</feature>
<evidence type="ECO:0000256" key="1">
    <source>
        <dbReference type="SAM" id="Phobius"/>
    </source>
</evidence>
<keyword evidence="1" id="KW-0812">Transmembrane</keyword>
<gene>
    <name evidence="2" type="ORF">HEB94_003856</name>
</gene>
<dbReference type="Gene3D" id="1.20.1640.10">
    <property type="entry name" value="Multidrug efflux transporter AcrB transmembrane domain"/>
    <property type="match status" value="1"/>
</dbReference>
<keyword evidence="3" id="KW-1185">Reference proteome</keyword>
<feature type="transmembrane region" description="Helical" evidence="1">
    <location>
        <begin position="81"/>
        <end position="101"/>
    </location>
</feature>
<dbReference type="EMBL" id="JADBEM010000001">
    <property type="protein sequence ID" value="MBE1607008.1"/>
    <property type="molecule type" value="Genomic_DNA"/>
</dbReference>
<comment type="caution">
    <text evidence="2">The sequence shown here is derived from an EMBL/GenBank/DDBJ whole genome shotgun (WGS) entry which is preliminary data.</text>
</comment>
<evidence type="ECO:0000313" key="3">
    <source>
        <dbReference type="Proteomes" id="UP000638648"/>
    </source>
</evidence>
<feature type="transmembrane region" description="Helical" evidence="1">
    <location>
        <begin position="107"/>
        <end position="127"/>
    </location>
</feature>
<feature type="transmembrane region" description="Helical" evidence="1">
    <location>
        <begin position="349"/>
        <end position="369"/>
    </location>
</feature>
<reference evidence="2" key="1">
    <citation type="submission" date="2020-10" db="EMBL/GenBank/DDBJ databases">
        <title>Sequencing the genomes of 1000 actinobacteria strains.</title>
        <authorList>
            <person name="Klenk H.-P."/>
        </authorList>
    </citation>
    <scope>NUCLEOTIDE SEQUENCE</scope>
    <source>
        <strain evidence="2">DSM 45354</strain>
    </source>
</reference>
<feature type="transmembrane region" description="Helical" evidence="1">
    <location>
        <begin position="265"/>
        <end position="286"/>
    </location>
</feature>
<proteinExistence type="predicted"/>
<feature type="transmembrane region" description="Helical" evidence="1">
    <location>
        <begin position="201"/>
        <end position="222"/>
    </location>
</feature>
<dbReference type="Proteomes" id="UP000638648">
    <property type="component" value="Unassembled WGS sequence"/>
</dbReference>
<dbReference type="SUPFAM" id="SSF82866">
    <property type="entry name" value="Multidrug efflux transporter AcrB transmembrane domain"/>
    <property type="match status" value="1"/>
</dbReference>
<evidence type="ECO:0000313" key="2">
    <source>
        <dbReference type="EMBL" id="MBE1607008.1"/>
    </source>
</evidence>
<feature type="transmembrane region" description="Helical" evidence="1">
    <location>
        <begin position="293"/>
        <end position="313"/>
    </location>
</feature>
<organism evidence="2 3">
    <name type="scientific">Actinopolymorpha pittospori</name>
    <dbReference type="NCBI Taxonomy" id="648752"/>
    <lineage>
        <taxon>Bacteria</taxon>
        <taxon>Bacillati</taxon>
        <taxon>Actinomycetota</taxon>
        <taxon>Actinomycetes</taxon>
        <taxon>Propionibacteriales</taxon>
        <taxon>Actinopolymorphaceae</taxon>
        <taxon>Actinopolymorpha</taxon>
    </lineage>
</organism>
<keyword evidence="1" id="KW-1133">Transmembrane helix</keyword>
<feature type="transmembrane region" description="Helical" evidence="1">
    <location>
        <begin position="6"/>
        <end position="25"/>
    </location>
</feature>
<dbReference type="AlphaFoldDB" id="A0A927RKR4"/>
<dbReference type="RefSeq" id="WP_192751020.1">
    <property type="nucleotide sequence ID" value="NZ_BAABJL010000151.1"/>
</dbReference>
<feature type="transmembrane region" description="Helical" evidence="1">
    <location>
        <begin position="139"/>
        <end position="156"/>
    </location>
</feature>
<name>A0A927RKR4_9ACTN</name>